<dbReference type="Gene3D" id="3.40.1520.20">
    <property type="match status" value="1"/>
</dbReference>
<dbReference type="InterPro" id="IPR051686">
    <property type="entry name" value="Lipoprotein_DolP"/>
</dbReference>
<keyword evidence="1" id="KW-0732">Signal</keyword>
<sequence length="329" mass="35642">MKTNRISLLTAALLGISPMLVLGTPEPGPSTDQGYAEFLKVAYDSSPRLEGAVIDIQVEDHIAILSGQVETIDQAEFAASLAITTNGVYGAVNQLKISPEQSEPELVRVTREALDKSKAIDPSRIQVSQSGNTIILKGEVSTYDERELAREMVSRIKGVHRIENQLSIEFADVRPEEAIQEQLLIQFHDDPLFDMLPVNIKVSDGTATLSGQVGSLDEKNRLERTSLVTGVMSVDSSKLQINSDLRMEGMGDKPYMPSDSLKVANLVLEADPRVDASSLQLEMQNGTILLSGTALSHKARHAAEDDVRGVPGVLGVVNQIEVSSSLSKR</sequence>
<proteinExistence type="predicted"/>
<dbReference type="InterPro" id="IPR007055">
    <property type="entry name" value="BON_dom"/>
</dbReference>
<dbReference type="EMBL" id="JBHTBS010000007">
    <property type="protein sequence ID" value="MFC7338212.1"/>
    <property type="molecule type" value="Genomic_DNA"/>
</dbReference>
<dbReference type="RefSeq" id="WP_379713269.1">
    <property type="nucleotide sequence ID" value="NZ_JBHTBS010000007.1"/>
</dbReference>
<organism evidence="3 4">
    <name type="scientific">Haloferula chungangensis</name>
    <dbReference type="NCBI Taxonomy" id="1048331"/>
    <lineage>
        <taxon>Bacteria</taxon>
        <taxon>Pseudomonadati</taxon>
        <taxon>Verrucomicrobiota</taxon>
        <taxon>Verrucomicrobiia</taxon>
        <taxon>Verrucomicrobiales</taxon>
        <taxon>Verrucomicrobiaceae</taxon>
        <taxon>Haloferula</taxon>
    </lineage>
</organism>
<dbReference type="PANTHER" id="PTHR34606">
    <property type="entry name" value="BON DOMAIN-CONTAINING PROTEIN"/>
    <property type="match status" value="1"/>
</dbReference>
<feature type="domain" description="BON" evidence="2">
    <location>
        <begin position="256"/>
        <end position="324"/>
    </location>
</feature>
<dbReference type="PANTHER" id="PTHR34606:SF15">
    <property type="entry name" value="BON DOMAIN-CONTAINING PROTEIN"/>
    <property type="match status" value="1"/>
</dbReference>
<feature type="signal peptide" evidence="1">
    <location>
        <begin position="1"/>
        <end position="23"/>
    </location>
</feature>
<evidence type="ECO:0000313" key="4">
    <source>
        <dbReference type="Proteomes" id="UP001596472"/>
    </source>
</evidence>
<gene>
    <name evidence="3" type="ORF">ACFQY0_13540</name>
</gene>
<dbReference type="Proteomes" id="UP001596472">
    <property type="component" value="Unassembled WGS sequence"/>
</dbReference>
<evidence type="ECO:0000256" key="1">
    <source>
        <dbReference type="SAM" id="SignalP"/>
    </source>
</evidence>
<protein>
    <submittedName>
        <fullName evidence="3">BON domain-containing protein</fullName>
    </submittedName>
</protein>
<comment type="caution">
    <text evidence="3">The sequence shown here is derived from an EMBL/GenBank/DDBJ whole genome shotgun (WGS) entry which is preliminary data.</text>
</comment>
<feature type="domain" description="BON" evidence="2">
    <location>
        <begin position="31"/>
        <end position="99"/>
    </location>
</feature>
<evidence type="ECO:0000313" key="3">
    <source>
        <dbReference type="EMBL" id="MFC7338212.1"/>
    </source>
</evidence>
<dbReference type="PROSITE" id="PS50914">
    <property type="entry name" value="BON"/>
    <property type="match status" value="3"/>
</dbReference>
<evidence type="ECO:0000259" key="2">
    <source>
        <dbReference type="PROSITE" id="PS50914"/>
    </source>
</evidence>
<feature type="domain" description="BON" evidence="2">
    <location>
        <begin position="102"/>
        <end position="170"/>
    </location>
</feature>
<feature type="chain" id="PRO_5046281831" evidence="1">
    <location>
        <begin position="24"/>
        <end position="329"/>
    </location>
</feature>
<accession>A0ABW2L786</accession>
<name>A0ABW2L786_9BACT</name>
<keyword evidence="4" id="KW-1185">Reference proteome</keyword>
<dbReference type="Gene3D" id="3.30.1340.30">
    <property type="match status" value="1"/>
</dbReference>
<reference evidence="4" key="1">
    <citation type="journal article" date="2019" name="Int. J. Syst. Evol. Microbiol.">
        <title>The Global Catalogue of Microorganisms (GCM) 10K type strain sequencing project: providing services to taxonomists for standard genome sequencing and annotation.</title>
        <authorList>
            <consortium name="The Broad Institute Genomics Platform"/>
            <consortium name="The Broad Institute Genome Sequencing Center for Infectious Disease"/>
            <person name="Wu L."/>
            <person name="Ma J."/>
        </authorList>
    </citation>
    <scope>NUCLEOTIDE SEQUENCE [LARGE SCALE GENOMIC DNA]</scope>
    <source>
        <strain evidence="4">CGMCC 4.1467</strain>
    </source>
</reference>
<dbReference type="Pfam" id="PF04972">
    <property type="entry name" value="BON"/>
    <property type="match status" value="4"/>
</dbReference>